<dbReference type="InterPro" id="IPR003594">
    <property type="entry name" value="HATPase_dom"/>
</dbReference>
<keyword evidence="4" id="KW-1185">Reference proteome</keyword>
<reference evidence="3 4" key="1">
    <citation type="submission" date="2021-01" db="EMBL/GenBank/DDBJ databases">
        <title>WGS of actinomycetes isolated from Thailand.</title>
        <authorList>
            <person name="Thawai C."/>
        </authorList>
    </citation>
    <scope>NUCLEOTIDE SEQUENCE [LARGE SCALE GENOMIC DNA]</scope>
    <source>
        <strain evidence="3 4">CA1R205</strain>
    </source>
</reference>
<feature type="domain" description="Histidine kinase/HSP90-like ATPase" evidence="2">
    <location>
        <begin position="9"/>
        <end position="122"/>
    </location>
</feature>
<accession>A0ABS1NJ21</accession>
<dbReference type="EMBL" id="JAERRF010000016">
    <property type="protein sequence ID" value="MBL1099929.1"/>
    <property type="molecule type" value="Genomic_DNA"/>
</dbReference>
<keyword evidence="1" id="KW-0808">Transferase</keyword>
<sequence>MGRSTRILVPSDPSAVPHARDSVLAHVGAWGIRLDVEMSEAVKLVASELITNAVVHVGGAISLSVYYDDGYLLLVVHDSSPDLPVRQPALTVDEGGHGLALVGHFASHHGWEHTGRGKKVWAEFEVRGAKP</sequence>
<evidence type="ECO:0000256" key="1">
    <source>
        <dbReference type="ARBA" id="ARBA00022527"/>
    </source>
</evidence>
<keyword evidence="3" id="KW-0067">ATP-binding</keyword>
<dbReference type="CDD" id="cd16936">
    <property type="entry name" value="HATPase_RsbW-like"/>
    <property type="match status" value="1"/>
</dbReference>
<dbReference type="Proteomes" id="UP000634229">
    <property type="component" value="Unassembled WGS sequence"/>
</dbReference>
<dbReference type="InterPro" id="IPR050267">
    <property type="entry name" value="Anti-sigma-factor_SerPK"/>
</dbReference>
<evidence type="ECO:0000313" key="3">
    <source>
        <dbReference type="EMBL" id="MBL1099929.1"/>
    </source>
</evidence>
<keyword evidence="1" id="KW-0418">Kinase</keyword>
<dbReference type="PANTHER" id="PTHR35526:SF3">
    <property type="entry name" value="ANTI-SIGMA-F FACTOR RSBW"/>
    <property type="match status" value="1"/>
</dbReference>
<keyword evidence="3" id="KW-0547">Nucleotide-binding</keyword>
<dbReference type="GO" id="GO:0005524">
    <property type="term" value="F:ATP binding"/>
    <property type="evidence" value="ECO:0007669"/>
    <property type="project" value="UniProtKB-KW"/>
</dbReference>
<dbReference type="PANTHER" id="PTHR35526">
    <property type="entry name" value="ANTI-SIGMA-F FACTOR RSBW-RELATED"/>
    <property type="match status" value="1"/>
</dbReference>
<gene>
    <name evidence="3" type="ORF">JK363_25305</name>
</gene>
<evidence type="ECO:0000259" key="2">
    <source>
        <dbReference type="Pfam" id="PF13581"/>
    </source>
</evidence>
<name>A0ABS1NJ21_9ACTN</name>
<proteinExistence type="predicted"/>
<evidence type="ECO:0000313" key="4">
    <source>
        <dbReference type="Proteomes" id="UP000634229"/>
    </source>
</evidence>
<dbReference type="RefSeq" id="WP_201877537.1">
    <property type="nucleotide sequence ID" value="NZ_JAERRF010000016.1"/>
</dbReference>
<dbReference type="SUPFAM" id="SSF55874">
    <property type="entry name" value="ATPase domain of HSP90 chaperone/DNA topoisomerase II/histidine kinase"/>
    <property type="match status" value="1"/>
</dbReference>
<comment type="caution">
    <text evidence="3">The sequence shown here is derived from an EMBL/GenBank/DDBJ whole genome shotgun (WGS) entry which is preliminary data.</text>
</comment>
<organism evidence="3 4">
    <name type="scientific">Streptomyces coffeae</name>
    <dbReference type="NCBI Taxonomy" id="621382"/>
    <lineage>
        <taxon>Bacteria</taxon>
        <taxon>Bacillati</taxon>
        <taxon>Actinomycetota</taxon>
        <taxon>Actinomycetes</taxon>
        <taxon>Kitasatosporales</taxon>
        <taxon>Streptomycetaceae</taxon>
        <taxon>Streptomyces</taxon>
    </lineage>
</organism>
<dbReference type="Gene3D" id="3.30.565.10">
    <property type="entry name" value="Histidine kinase-like ATPase, C-terminal domain"/>
    <property type="match status" value="1"/>
</dbReference>
<keyword evidence="1" id="KW-0723">Serine/threonine-protein kinase</keyword>
<protein>
    <submittedName>
        <fullName evidence="3">ATP-binding protein</fullName>
    </submittedName>
</protein>
<dbReference type="InterPro" id="IPR036890">
    <property type="entry name" value="HATPase_C_sf"/>
</dbReference>
<dbReference type="Pfam" id="PF13581">
    <property type="entry name" value="HATPase_c_2"/>
    <property type="match status" value="1"/>
</dbReference>